<reference evidence="2" key="1">
    <citation type="submission" date="2020-06" db="EMBL/GenBank/DDBJ databases">
        <authorList>
            <person name="Camacho E."/>
            <person name="Gonzalez-de la Fuente S."/>
            <person name="Rastrojo A."/>
            <person name="Peiro-Pastor R."/>
            <person name="Solana JC."/>
            <person name="Tabera L."/>
            <person name="Gamarro F."/>
            <person name="Carrasco-Ramiro F."/>
            <person name="Requena JM."/>
            <person name="Aguado B."/>
        </authorList>
    </citation>
    <scope>NUCLEOTIDE SEQUENCE</scope>
</reference>
<evidence type="ECO:0000256" key="1">
    <source>
        <dbReference type="SAM" id="MobiDB-lite"/>
    </source>
</evidence>
<evidence type="ECO:0000313" key="2">
    <source>
        <dbReference type="EMBL" id="CAC5433101.1"/>
    </source>
</evidence>
<organism evidence="2 3">
    <name type="scientific">Leishmania donovani</name>
    <dbReference type="NCBI Taxonomy" id="5661"/>
    <lineage>
        <taxon>Eukaryota</taxon>
        <taxon>Discoba</taxon>
        <taxon>Euglenozoa</taxon>
        <taxon>Kinetoplastea</taxon>
        <taxon>Metakinetoplastina</taxon>
        <taxon>Trypanosomatida</taxon>
        <taxon>Trypanosomatidae</taxon>
        <taxon>Leishmaniinae</taxon>
        <taxon>Leishmania</taxon>
    </lineage>
</organism>
<dbReference type="VEuPathDB" id="TriTrypDB:LDHU3_32.4340"/>
<name>A0A6J8FJ02_LEIDO</name>
<proteinExistence type="predicted"/>
<dbReference type="AlphaFoldDB" id="A0A6J8FJ02"/>
<dbReference type="VEuPathDB" id="TriTrypDB:LdBPK_323440.1"/>
<feature type="region of interest" description="Disordered" evidence="1">
    <location>
        <begin position="569"/>
        <end position="593"/>
    </location>
</feature>
<dbReference type="EMBL" id="LR812652">
    <property type="protein sequence ID" value="CAC5433101.1"/>
    <property type="molecule type" value="Genomic_DNA"/>
</dbReference>
<protein>
    <submittedName>
        <fullName evidence="2">Hypothetical_protein_conserved</fullName>
    </submittedName>
</protein>
<accession>A0A6J8FJ02</accession>
<evidence type="ECO:0000313" key="3">
    <source>
        <dbReference type="Proteomes" id="UP000601710"/>
    </source>
</evidence>
<dbReference type="Proteomes" id="UP000601710">
    <property type="component" value="Chromosome 32"/>
</dbReference>
<gene>
    <name evidence="2" type="ORF">LDHU3_32.4340</name>
</gene>
<sequence length="1200" mass="128419">MPRIQLQSVNHFSAWLHNEILTEVPFGLSLRLRPLTMQASTAVSGDGFVLARPHVGHLIASLTAETSRLPAALATDDGGAAEAVEQEAAEVSRSLSGRVPSTIDWYAFFLKTLLHLTSTNGSHLRCTGASSSPSSPTCVVAATDGVGRKTALYAAMLSHCAEWWDAGRAMRSTSALLWHHSPPMQRAVSLRRPFVFFDETSEAAGRLADPSRLSGRDSADVGARRRLLRVLRLLSARGGWQLCVRRSPRGGAARAVSTTSSTLLHQEDEESVYVDWLDYLTERCVEVDLRPAGDYDDFESLLRGTASHVWLGSSSTAHSTPITTSSARTRSCGCAGGGNTGFACAVPDAFVPLSAVLWHVLSTEVEGTVLETLHGLLRQYLCWPFLAPPDRAGDPLTTRRGDVTSILGYAYHALQTLVHTPEQAFACELMHFDRNGAASSTASALPPPLAGPVTLSCMMPNSFCLAPLACDSAASRFFLQGPPASVAPDGMVLRRHPLRVLLLRVDPEGGWLPSPETLASQRTLHASFDAQRGEACDGDEGCEDDDNEMDDDFALWEARGAGKRTVARPGAVAPGQRTAVTSLPSPSLCADRSPTEDRVVSMLTAHVIRRGPFAQAVTSTRNLDQCLWLAAIRLFVYALLHDVRVVVTPERLPTFVKVFGYRHLPQLHQRLCEIRGALREAAADDGTLLFFEDAADAVTRAAAVSLLDAACQREPPIAVYVVDQVSLSGFSRLQARSRVSETTSADRVVPSAPSSLPLPPVVLCCDVLRHPCSFDEACGSSRPSGICEVAHCGVLDVIELCHISALLLQSQHSPCSAEKFAVRCAAVVASEEGGESRLYDGRVFIAALHPIVTPSLTDADDRFRTQTGERGADPRARCGADADAWNAAVDESELWQPLLPSLLLLAPIQQQTMLYGGLLRKAALALLEALPSPCTSETDISTSMRDTTRTARTSIPGAVRGGGAFFVSLARQARWLMRRLSLSPACADAAATLAGVGVAGSRPFASPEAVSWGIGVAPQDHATIRFVLAILCESCAAMVTRLAEPLIERSAASGLALSPLCSARTSPPPRGPHARRRLWVEALRAAVESSSTVPGQPVLHAYHENVDVMLSEAANGTVFDACLGAPTLHERAMQWFASDRRLSSSTSQSGANDDACVHRGGCATEPPLPTHLFLEPLHTNARAVREAVALVLRTLSATVP</sequence>
<dbReference type="VEuPathDB" id="TriTrypDB:LdCL_320040300"/>